<dbReference type="Pfam" id="PF12826">
    <property type="entry name" value="HHH_2"/>
    <property type="match status" value="1"/>
</dbReference>
<dbReference type="InterPro" id="IPR041614">
    <property type="entry name" value="DprA_WH"/>
</dbReference>
<dbReference type="EMBL" id="LVYD01000045">
    <property type="protein sequence ID" value="OQP63499.1"/>
    <property type="molecule type" value="Genomic_DNA"/>
</dbReference>
<dbReference type="GO" id="GO:0006281">
    <property type="term" value="P:DNA repair"/>
    <property type="evidence" value="ECO:0007669"/>
    <property type="project" value="UniProtKB-KW"/>
</dbReference>
<evidence type="ECO:0000256" key="3">
    <source>
        <dbReference type="ARBA" id="ARBA00023204"/>
    </source>
</evidence>
<keyword evidence="3" id="KW-0234">DNA repair</keyword>
<evidence type="ECO:0000313" key="7">
    <source>
        <dbReference type="EMBL" id="OQP63499.1"/>
    </source>
</evidence>
<protein>
    <submittedName>
        <fullName evidence="7">DNA processing protein DprA</fullName>
    </submittedName>
</protein>
<sequence length="367" mass="40685">MTNDLLYQLALTQVPQIGCVQAKLLIQQFETAEAIFKASIAELEKTEGIGTVRARCIKTFNGFAALEKEIAFIEKYRIKPLFINQPNYPQRLLHCYDPPTMLFYRGEADLNAARVVAIIGTRNNSVYGKHLTEKLVQELAAYEVLIVSGLAFGIDAIAHKRAVENNLQTVGVLAHGLDSLYPSEHTNLAKDMVKQGGGLLTEYYSEITAEKHHFPIRNRIVAGMSDAVVVVETGIKGGSMITAELANGYNRDVFAYPGKVTDVKSAGCNTLIKRNKAILLTETHELAEMLGWNRIVQKNIQPQKELFINLNPEEKTIVDILNEKQPVHIDELNLRCGLSTSSIAAAILNLELQNIVQALPGKMYQLV</sequence>
<evidence type="ECO:0000256" key="2">
    <source>
        <dbReference type="ARBA" id="ARBA00022763"/>
    </source>
</evidence>
<dbReference type="OrthoDB" id="9785707at2"/>
<dbReference type="Pfam" id="PF17782">
    <property type="entry name" value="WHD_DprA"/>
    <property type="match status" value="1"/>
</dbReference>
<dbReference type="InterPro" id="IPR003488">
    <property type="entry name" value="DprA"/>
</dbReference>
<dbReference type="NCBIfam" id="TIGR00732">
    <property type="entry name" value="dprA"/>
    <property type="match status" value="1"/>
</dbReference>
<evidence type="ECO:0000259" key="4">
    <source>
        <dbReference type="Pfam" id="PF02481"/>
    </source>
</evidence>
<dbReference type="SUPFAM" id="SSF102405">
    <property type="entry name" value="MCP/YpsA-like"/>
    <property type="match status" value="1"/>
</dbReference>
<comment type="caution">
    <text evidence="7">The sequence shown here is derived from an EMBL/GenBank/DDBJ whole genome shotgun (WGS) entry which is preliminary data.</text>
</comment>
<dbReference type="InterPro" id="IPR010994">
    <property type="entry name" value="RuvA_2-like"/>
</dbReference>
<dbReference type="Gene3D" id="3.40.50.450">
    <property type="match status" value="1"/>
</dbReference>
<feature type="domain" description="DisA/LigA helix-hairpin-helix motif" evidence="5">
    <location>
        <begin position="14"/>
        <end position="60"/>
    </location>
</feature>
<dbReference type="InterPro" id="IPR036388">
    <property type="entry name" value="WH-like_DNA-bd_sf"/>
</dbReference>
<evidence type="ECO:0000259" key="6">
    <source>
        <dbReference type="Pfam" id="PF17782"/>
    </source>
</evidence>
<evidence type="ECO:0000313" key="8">
    <source>
        <dbReference type="Proteomes" id="UP000192796"/>
    </source>
</evidence>
<dbReference type="PANTHER" id="PTHR43022">
    <property type="entry name" value="PROTEIN SMF"/>
    <property type="match status" value="1"/>
</dbReference>
<dbReference type="InterPro" id="IPR057666">
    <property type="entry name" value="DrpA_SLOG"/>
</dbReference>
<keyword evidence="8" id="KW-1185">Reference proteome</keyword>
<dbReference type="Proteomes" id="UP000192796">
    <property type="component" value="Unassembled WGS sequence"/>
</dbReference>
<gene>
    <name evidence="7" type="ORF">A3860_24475</name>
</gene>
<comment type="similarity">
    <text evidence="1">Belongs to the DprA/Smf family.</text>
</comment>
<dbReference type="STRING" id="1703345.A3860_24475"/>
<name>A0A1V9FYR1_9BACT</name>
<proteinExistence type="inferred from homology"/>
<dbReference type="Gene3D" id="1.10.10.10">
    <property type="entry name" value="Winged helix-like DNA-binding domain superfamily/Winged helix DNA-binding domain"/>
    <property type="match status" value="1"/>
</dbReference>
<dbReference type="Pfam" id="PF02481">
    <property type="entry name" value="DNA_processg_A"/>
    <property type="match status" value="1"/>
</dbReference>
<dbReference type="GO" id="GO:0009294">
    <property type="term" value="P:DNA-mediated transformation"/>
    <property type="evidence" value="ECO:0007669"/>
    <property type="project" value="InterPro"/>
</dbReference>
<dbReference type="RefSeq" id="WP_081147763.1">
    <property type="nucleotide sequence ID" value="NZ_LVYD01000045.1"/>
</dbReference>
<evidence type="ECO:0000256" key="1">
    <source>
        <dbReference type="ARBA" id="ARBA00006525"/>
    </source>
</evidence>
<keyword evidence="2" id="KW-0227">DNA damage</keyword>
<feature type="domain" description="Smf/DprA SLOG" evidence="4">
    <location>
        <begin position="81"/>
        <end position="290"/>
    </location>
</feature>
<reference evidence="7 8" key="1">
    <citation type="submission" date="2016-03" db="EMBL/GenBank/DDBJ databases">
        <title>Niastella vici sp. nov., isolated from farmland soil.</title>
        <authorList>
            <person name="Chen L."/>
            <person name="Wang D."/>
            <person name="Yang S."/>
            <person name="Wang G."/>
        </authorList>
    </citation>
    <scope>NUCLEOTIDE SEQUENCE [LARGE SCALE GENOMIC DNA]</scope>
    <source>
        <strain evidence="7 8">DJ57</strain>
    </source>
</reference>
<dbReference type="AlphaFoldDB" id="A0A1V9FYR1"/>
<evidence type="ECO:0000259" key="5">
    <source>
        <dbReference type="Pfam" id="PF12826"/>
    </source>
</evidence>
<dbReference type="SUPFAM" id="SSF47781">
    <property type="entry name" value="RuvA domain 2-like"/>
    <property type="match status" value="1"/>
</dbReference>
<organism evidence="7 8">
    <name type="scientific">Niastella vici</name>
    <dbReference type="NCBI Taxonomy" id="1703345"/>
    <lineage>
        <taxon>Bacteria</taxon>
        <taxon>Pseudomonadati</taxon>
        <taxon>Bacteroidota</taxon>
        <taxon>Chitinophagia</taxon>
        <taxon>Chitinophagales</taxon>
        <taxon>Chitinophagaceae</taxon>
        <taxon>Niastella</taxon>
    </lineage>
</organism>
<dbReference type="InterPro" id="IPR041663">
    <property type="entry name" value="DisA/LigA_HHH"/>
</dbReference>
<dbReference type="PANTHER" id="PTHR43022:SF1">
    <property type="entry name" value="PROTEIN SMF"/>
    <property type="match status" value="1"/>
</dbReference>
<accession>A0A1V9FYR1</accession>
<feature type="domain" description="DprA winged helix" evidence="6">
    <location>
        <begin position="309"/>
        <end position="362"/>
    </location>
</feature>